<dbReference type="EMBL" id="JRYB01000001">
    <property type="protein sequence ID" value="OIJ43025.1"/>
    <property type="molecule type" value="Genomic_DNA"/>
</dbReference>
<organism evidence="1 2">
    <name type="scientific">Massilia timonae</name>
    <dbReference type="NCBI Taxonomy" id="47229"/>
    <lineage>
        <taxon>Bacteria</taxon>
        <taxon>Pseudomonadati</taxon>
        <taxon>Pseudomonadota</taxon>
        <taxon>Betaproteobacteria</taxon>
        <taxon>Burkholderiales</taxon>
        <taxon>Oxalobacteraceae</taxon>
        <taxon>Telluria group</taxon>
        <taxon>Massilia</taxon>
    </lineage>
</organism>
<reference evidence="1 2" key="1">
    <citation type="submission" date="2014-10" db="EMBL/GenBank/DDBJ databases">
        <authorList>
            <person name="Seo M.-J."/>
            <person name="Seok Y.J."/>
            <person name="Cha I.-T."/>
        </authorList>
    </citation>
    <scope>NUCLEOTIDE SEQUENCE [LARGE SCALE GENOMIC DNA]</scope>
    <source>
        <strain evidence="1 2">NEU</strain>
    </source>
</reference>
<dbReference type="RefSeq" id="WP_071361789.1">
    <property type="nucleotide sequence ID" value="NZ_CAUQYF010000003.1"/>
</dbReference>
<sequence>MDCKSTDRIAFKQQLFAREELSRRWPALNKYISSTSALEAAYVNTEQLVGNRLDISRGTAQEALDFYNKVVQDGRYIDRLLEAPQEVAEKLKLPLSKEAIERLVTVNQLLPPGSTVMNIAVVAVAVAVTVVIVKGIDPLEELVIDQRGLVRL</sequence>
<dbReference type="AlphaFoldDB" id="A0A1S2NDB2"/>
<accession>A0A1S2NDB2</accession>
<protein>
    <submittedName>
        <fullName evidence="1">Uncharacterized protein</fullName>
    </submittedName>
</protein>
<evidence type="ECO:0000313" key="2">
    <source>
        <dbReference type="Proteomes" id="UP000180246"/>
    </source>
</evidence>
<evidence type="ECO:0000313" key="1">
    <source>
        <dbReference type="EMBL" id="OIJ43025.1"/>
    </source>
</evidence>
<name>A0A1S2NDB2_9BURK</name>
<dbReference type="Proteomes" id="UP000180246">
    <property type="component" value="Unassembled WGS sequence"/>
</dbReference>
<proteinExistence type="predicted"/>
<comment type="caution">
    <text evidence="1">The sequence shown here is derived from an EMBL/GenBank/DDBJ whole genome shotgun (WGS) entry which is preliminary data.</text>
</comment>
<gene>
    <name evidence="1" type="ORF">LO55_2656</name>
</gene>